<evidence type="ECO:0000256" key="5">
    <source>
        <dbReference type="ARBA" id="ARBA00022723"/>
    </source>
</evidence>
<dbReference type="Gene3D" id="3.40.50.1000">
    <property type="entry name" value="HAD superfamily/HAD-like"/>
    <property type="match status" value="1"/>
</dbReference>
<evidence type="ECO:0000256" key="12">
    <source>
        <dbReference type="ARBA" id="ARBA00049338"/>
    </source>
</evidence>
<feature type="transmembrane region" description="Helical" evidence="13">
    <location>
        <begin position="349"/>
        <end position="369"/>
    </location>
</feature>
<dbReference type="OrthoDB" id="9760364at2"/>
<dbReference type="SUPFAM" id="SSF55008">
    <property type="entry name" value="HMA, heavy metal-associated domain"/>
    <property type="match status" value="1"/>
</dbReference>
<dbReference type="InterPro" id="IPR018303">
    <property type="entry name" value="ATPase_P-typ_P_site"/>
</dbReference>
<keyword evidence="4 13" id="KW-0812">Transmembrane</keyword>
<feature type="transmembrane region" description="Helical" evidence="13">
    <location>
        <begin position="381"/>
        <end position="403"/>
    </location>
</feature>
<evidence type="ECO:0000256" key="11">
    <source>
        <dbReference type="ARBA" id="ARBA00039103"/>
    </source>
</evidence>
<dbReference type="InterPro" id="IPR059000">
    <property type="entry name" value="ATPase_P-type_domA"/>
</dbReference>
<dbReference type="Pfam" id="PF00403">
    <property type="entry name" value="HMA"/>
    <property type="match status" value="1"/>
</dbReference>
<name>A0A069RF59_PEPLI</name>
<feature type="compositionally biased region" description="Basic and acidic residues" evidence="14">
    <location>
        <begin position="102"/>
        <end position="116"/>
    </location>
</feature>
<sequence length="729" mass="78419">MGEKHTHSQGCCCHGQEVKLTTSVISAAKGYEVKEFLINGLHCASCAAKIESNVADLSFIKGSVMNFATSTLTVEVSESNADTVIDAVQKIADQVEPGAIVEEKSKSSKKNPDKEAKKRRLDRSRLHRIGAGIAVFLGALYLKEQPFGIFLFLISYFAIGKDIIIKSARNILRGELFDENFLMTIATMAAFGIGEYPEAIMVVLLYEIGEYFQGRAVESSRKSIAELMDIRPEYANLKVGDDFKRVSPGDVSRGDVIIVKPGEKVPLDGKIIEGASSVDTAALTGESALRDVSKGDEITSGFININGVLTIEVTKSFNESAVSKILHLVENASSKKAETEKRITKFAKYYTPAVVAAAVMTALIPPLIMEGQSFETWIYKAAIFLVISCPCALVISVPMGYFAGLGAASKNGILVKGGNYLEALTQIDTVVFDKTGTLTKGSFKVDDIKGMGGISDNVLLRYTAFAESFSNHPIALSITEEYDGHLDKKLVKEYRDIAGKGVTALVDGVSVASGNKKLMDQFGIKCEPVEAVGTVIYTALDGKYAGHMIIKDEVKIDSKDAIRSLKDVGIQNIAMLTGDKKEVADIVGKDLGIDRVYSELLPQDKVEKVEELYNENIRGLAFVGDGINDAPVLARANVGVAMGGVGSDAAIEAADVVIMSDEPSKLAKAIEIAKRTKSIVNMNIGMSVGIKGMVFVLAFMNLGSMWLAIFADVGVSIIAVMNSMRILKK</sequence>
<keyword evidence="17" id="KW-1185">Reference proteome</keyword>
<dbReference type="SFLD" id="SFLDF00027">
    <property type="entry name" value="p-type_atpase"/>
    <property type="match status" value="1"/>
</dbReference>
<keyword evidence="9 13" id="KW-1133">Transmembrane helix</keyword>
<dbReference type="PANTHER" id="PTHR48085:SF5">
    <property type="entry name" value="CADMIUM_ZINC-TRANSPORTING ATPASE HMA4-RELATED"/>
    <property type="match status" value="1"/>
</dbReference>
<dbReference type="InterPro" id="IPR044492">
    <property type="entry name" value="P_typ_ATPase_HD_dom"/>
</dbReference>
<comment type="catalytic activity">
    <reaction evidence="12">
        <text>Cd(2+)(in) + ATP + H2O = Cd(2+)(out) + ADP + phosphate + H(+)</text>
        <dbReference type="Rhea" id="RHEA:12132"/>
        <dbReference type="ChEBI" id="CHEBI:15377"/>
        <dbReference type="ChEBI" id="CHEBI:15378"/>
        <dbReference type="ChEBI" id="CHEBI:30616"/>
        <dbReference type="ChEBI" id="CHEBI:43474"/>
        <dbReference type="ChEBI" id="CHEBI:48775"/>
        <dbReference type="ChEBI" id="CHEBI:456216"/>
        <dbReference type="EC" id="7.2.2.21"/>
    </reaction>
</comment>
<dbReference type="Pfam" id="PF00702">
    <property type="entry name" value="Hydrolase"/>
    <property type="match status" value="1"/>
</dbReference>
<keyword evidence="7 13" id="KW-0067">ATP-binding</keyword>
<comment type="subcellular location">
    <subcellularLocation>
        <location evidence="1">Cell membrane</location>
        <topology evidence="1">Multi-pass membrane protein</topology>
    </subcellularLocation>
</comment>
<dbReference type="EMBL" id="JJMM01000010">
    <property type="protein sequence ID" value="KDR95631.1"/>
    <property type="molecule type" value="Genomic_DNA"/>
</dbReference>
<proteinExistence type="inferred from homology"/>
<keyword evidence="5 13" id="KW-0479">Metal-binding</keyword>
<keyword evidence="10 13" id="KW-0472">Membrane</keyword>
<dbReference type="PROSITE" id="PS50846">
    <property type="entry name" value="HMA_2"/>
    <property type="match status" value="1"/>
</dbReference>
<evidence type="ECO:0000256" key="14">
    <source>
        <dbReference type="SAM" id="MobiDB-lite"/>
    </source>
</evidence>
<feature type="domain" description="HMA" evidence="15">
    <location>
        <begin position="32"/>
        <end position="96"/>
    </location>
</feature>
<evidence type="ECO:0000256" key="7">
    <source>
        <dbReference type="ARBA" id="ARBA00022840"/>
    </source>
</evidence>
<dbReference type="PRINTS" id="PR00941">
    <property type="entry name" value="CDATPASE"/>
</dbReference>
<dbReference type="InterPro" id="IPR008250">
    <property type="entry name" value="ATPase_P-typ_transduc_dom_A_sf"/>
</dbReference>
<dbReference type="InterPro" id="IPR023299">
    <property type="entry name" value="ATPase_P-typ_cyto_dom_N"/>
</dbReference>
<dbReference type="SUPFAM" id="SSF56784">
    <property type="entry name" value="HAD-like"/>
    <property type="match status" value="1"/>
</dbReference>
<evidence type="ECO:0000256" key="10">
    <source>
        <dbReference type="ARBA" id="ARBA00023136"/>
    </source>
</evidence>
<evidence type="ECO:0000256" key="1">
    <source>
        <dbReference type="ARBA" id="ARBA00004651"/>
    </source>
</evidence>
<evidence type="ECO:0000256" key="4">
    <source>
        <dbReference type="ARBA" id="ARBA00022692"/>
    </source>
</evidence>
<dbReference type="SFLD" id="SFLDS00003">
    <property type="entry name" value="Haloacid_Dehalogenase"/>
    <property type="match status" value="1"/>
</dbReference>
<feature type="transmembrane region" description="Helical" evidence="13">
    <location>
        <begin position="126"/>
        <end position="142"/>
    </location>
</feature>
<dbReference type="PROSITE" id="PS00154">
    <property type="entry name" value="ATPASE_E1_E2"/>
    <property type="match status" value="1"/>
</dbReference>
<dbReference type="InterPro" id="IPR006121">
    <property type="entry name" value="HMA_dom"/>
</dbReference>
<evidence type="ECO:0000313" key="16">
    <source>
        <dbReference type="EMBL" id="KDR95631.1"/>
    </source>
</evidence>
<evidence type="ECO:0000256" key="2">
    <source>
        <dbReference type="ARBA" id="ARBA00006024"/>
    </source>
</evidence>
<evidence type="ECO:0000256" key="13">
    <source>
        <dbReference type="RuleBase" id="RU362081"/>
    </source>
</evidence>
<dbReference type="InterPro" id="IPR036412">
    <property type="entry name" value="HAD-like_sf"/>
</dbReference>
<dbReference type="GO" id="GO:0005886">
    <property type="term" value="C:plasma membrane"/>
    <property type="evidence" value="ECO:0007669"/>
    <property type="project" value="UniProtKB-SubCell"/>
</dbReference>
<comment type="caution">
    <text evidence="16">The sequence shown here is derived from an EMBL/GenBank/DDBJ whole genome shotgun (WGS) entry which is preliminary data.</text>
</comment>
<dbReference type="InterPro" id="IPR023298">
    <property type="entry name" value="ATPase_P-typ_TM_dom_sf"/>
</dbReference>
<dbReference type="GO" id="GO:0046872">
    <property type="term" value="F:metal ion binding"/>
    <property type="evidence" value="ECO:0007669"/>
    <property type="project" value="UniProtKB-KW"/>
</dbReference>
<evidence type="ECO:0000313" key="17">
    <source>
        <dbReference type="Proteomes" id="UP000027946"/>
    </source>
</evidence>
<dbReference type="InterPro" id="IPR027256">
    <property type="entry name" value="P-typ_ATPase_IB"/>
</dbReference>
<dbReference type="AlphaFoldDB" id="A0A069RF59"/>
<evidence type="ECO:0000256" key="9">
    <source>
        <dbReference type="ARBA" id="ARBA00022989"/>
    </source>
</evidence>
<keyword evidence="16" id="KW-0378">Hydrolase</keyword>
<dbReference type="Proteomes" id="UP000027946">
    <property type="component" value="Unassembled WGS sequence"/>
</dbReference>
<dbReference type="InterPro" id="IPR036163">
    <property type="entry name" value="HMA_dom_sf"/>
</dbReference>
<evidence type="ECO:0000256" key="3">
    <source>
        <dbReference type="ARBA" id="ARBA00022539"/>
    </source>
</evidence>
<gene>
    <name evidence="16" type="primary">cadA</name>
    <name evidence="16" type="ORF">CLIT_10c03580</name>
</gene>
<dbReference type="EC" id="7.2.2.21" evidence="11"/>
<keyword evidence="3" id="KW-0104">Cadmium</keyword>
<dbReference type="CDD" id="cd07548">
    <property type="entry name" value="P-type_ATPase-Cd_Zn_Co_like"/>
    <property type="match status" value="1"/>
</dbReference>
<dbReference type="GO" id="GO:0008551">
    <property type="term" value="F:P-type cadmium transporter activity"/>
    <property type="evidence" value="ECO:0007669"/>
    <property type="project" value="UniProtKB-EC"/>
</dbReference>
<dbReference type="GO" id="GO:0016887">
    <property type="term" value="F:ATP hydrolysis activity"/>
    <property type="evidence" value="ECO:0007669"/>
    <property type="project" value="InterPro"/>
</dbReference>
<dbReference type="Gene3D" id="3.30.70.100">
    <property type="match status" value="1"/>
</dbReference>
<dbReference type="CDD" id="cd00371">
    <property type="entry name" value="HMA"/>
    <property type="match status" value="1"/>
</dbReference>
<keyword evidence="6 13" id="KW-0547">Nucleotide-binding</keyword>
<dbReference type="eggNOG" id="COG2217">
    <property type="taxonomic scope" value="Bacteria"/>
</dbReference>
<dbReference type="Gene3D" id="3.40.1110.10">
    <property type="entry name" value="Calcium-transporting ATPase, cytoplasmic domain N"/>
    <property type="match status" value="1"/>
</dbReference>
<evidence type="ECO:0000259" key="15">
    <source>
        <dbReference type="PROSITE" id="PS50846"/>
    </source>
</evidence>
<dbReference type="NCBIfam" id="TIGR01494">
    <property type="entry name" value="ATPase_P-type"/>
    <property type="match status" value="1"/>
</dbReference>
<dbReference type="Pfam" id="PF00122">
    <property type="entry name" value="E1-E2_ATPase"/>
    <property type="match status" value="1"/>
</dbReference>
<dbReference type="InterPro" id="IPR023214">
    <property type="entry name" value="HAD_sf"/>
</dbReference>
<feature type="transmembrane region" description="Helical" evidence="13">
    <location>
        <begin position="706"/>
        <end position="727"/>
    </location>
</feature>
<keyword evidence="13" id="KW-1003">Cell membrane</keyword>
<dbReference type="NCBIfam" id="TIGR01512">
    <property type="entry name" value="ATPase-IB2_Cd"/>
    <property type="match status" value="1"/>
</dbReference>
<comment type="similarity">
    <text evidence="2 13">Belongs to the cation transport ATPase (P-type) (TC 3.A.3) family. Type IB subfamily.</text>
</comment>
<evidence type="ECO:0000256" key="8">
    <source>
        <dbReference type="ARBA" id="ARBA00022967"/>
    </source>
</evidence>
<feature type="transmembrane region" description="Helical" evidence="13">
    <location>
        <begin position="148"/>
        <end position="165"/>
    </location>
</feature>
<dbReference type="PRINTS" id="PR00119">
    <property type="entry name" value="CATATPASE"/>
</dbReference>
<dbReference type="InterPro" id="IPR051014">
    <property type="entry name" value="Cation_Transport_ATPase_IB"/>
</dbReference>
<dbReference type="PANTHER" id="PTHR48085">
    <property type="entry name" value="CADMIUM/ZINC-TRANSPORTING ATPASE HMA2-RELATED"/>
    <property type="match status" value="1"/>
</dbReference>
<feature type="transmembrane region" description="Helical" evidence="13">
    <location>
        <begin position="680"/>
        <end position="700"/>
    </location>
</feature>
<protein>
    <recommendedName>
        <fullName evidence="11">Cd(2+)-exporting ATPase</fullName>
        <ecNumber evidence="11">7.2.2.21</ecNumber>
    </recommendedName>
</protein>
<evidence type="ECO:0000256" key="6">
    <source>
        <dbReference type="ARBA" id="ARBA00022741"/>
    </source>
</evidence>
<dbReference type="STRING" id="1121324.CLIT_10c03580"/>
<accession>A0A069RF59</accession>
<dbReference type="SUPFAM" id="SSF81665">
    <property type="entry name" value="Calcium ATPase, transmembrane domain M"/>
    <property type="match status" value="1"/>
</dbReference>
<dbReference type="NCBIfam" id="TIGR01525">
    <property type="entry name" value="ATPase-IB_hvy"/>
    <property type="match status" value="1"/>
</dbReference>
<dbReference type="RefSeq" id="WP_077216517.1">
    <property type="nucleotide sequence ID" value="NZ_FSRH01000006.1"/>
</dbReference>
<dbReference type="SUPFAM" id="SSF81653">
    <property type="entry name" value="Calcium ATPase, transduction domain A"/>
    <property type="match status" value="1"/>
</dbReference>
<organism evidence="16 17">
    <name type="scientific">Peptoclostridium litorale DSM 5388</name>
    <dbReference type="NCBI Taxonomy" id="1121324"/>
    <lineage>
        <taxon>Bacteria</taxon>
        <taxon>Bacillati</taxon>
        <taxon>Bacillota</taxon>
        <taxon>Clostridia</taxon>
        <taxon>Peptostreptococcales</taxon>
        <taxon>Peptoclostridiaceae</taxon>
        <taxon>Peptoclostridium</taxon>
    </lineage>
</organism>
<feature type="region of interest" description="Disordered" evidence="14">
    <location>
        <begin position="102"/>
        <end position="121"/>
    </location>
</feature>
<dbReference type="FunFam" id="2.70.150.10:FF:000002">
    <property type="entry name" value="Copper-transporting ATPase 1, putative"/>
    <property type="match status" value="1"/>
</dbReference>
<dbReference type="Gene3D" id="2.70.150.10">
    <property type="entry name" value="Calcium-transporting ATPase, cytoplasmic transduction domain A"/>
    <property type="match status" value="1"/>
</dbReference>
<keyword evidence="8" id="KW-1278">Translocase</keyword>
<dbReference type="InterPro" id="IPR001757">
    <property type="entry name" value="P_typ_ATPase"/>
</dbReference>
<reference evidence="16 17" key="1">
    <citation type="submission" date="2014-03" db="EMBL/GenBank/DDBJ databases">
        <title>Genome sequence of Clostridium litorale W6, DSM 5388.</title>
        <authorList>
            <person name="Poehlein A."/>
            <person name="Jagirdar A."/>
            <person name="Khonsari B."/>
            <person name="Chibani C.M."/>
            <person name="Gutierrez Gutierrez D.A."/>
            <person name="Davydova E."/>
            <person name="Alghaithi H.S."/>
            <person name="Nair K.P."/>
            <person name="Dhamotharan K."/>
            <person name="Chandran L."/>
            <person name="G W."/>
            <person name="Daniel R."/>
        </authorList>
    </citation>
    <scope>NUCLEOTIDE SEQUENCE [LARGE SCALE GENOMIC DNA]</scope>
    <source>
        <strain evidence="16 17">W6</strain>
    </source>
</reference>
<dbReference type="SFLD" id="SFLDG00002">
    <property type="entry name" value="C1.7:_P-type_atpase_like"/>
    <property type="match status" value="1"/>
</dbReference>
<dbReference type="GO" id="GO:0005524">
    <property type="term" value="F:ATP binding"/>
    <property type="evidence" value="ECO:0007669"/>
    <property type="project" value="UniProtKB-UniRule"/>
</dbReference>